<accession>A0A7E5WT79</accession>
<dbReference type="Proteomes" id="UP000322000">
    <property type="component" value="Chromosome 25"/>
</dbReference>
<dbReference type="InterPro" id="IPR038606">
    <property type="entry name" value="To_sf"/>
</dbReference>
<feature type="signal peptide" evidence="1">
    <location>
        <begin position="1"/>
        <end position="21"/>
    </location>
</feature>
<dbReference type="KEGG" id="tnl:113505342"/>
<sequence>MEFFKLVQILAFLTCFKSSLAAYSVSFRRPCHDTSPACLKKTVQAGIPIIALGLPELGIERLDPYILKKLNLKLPGGLTIQFIHGFAKGLKSCIVDYARFEEDTFETQLHCNLTIKGKYRSSGRLLLFPIDGDGDTTISCKNLKLHSVIKLGSKVKSDGLRYFDIKSSSIDHSYDGQVSYIMTNLFRGSPEISQALLNFMNSNWKLVAEEFGTPIVDYGTNAVMRNVRRLLEIVPIEEFNKL</sequence>
<evidence type="ECO:0000313" key="3">
    <source>
        <dbReference type="RefSeq" id="XP_026743784.1"/>
    </source>
</evidence>
<gene>
    <name evidence="3" type="primary">LOC113505342</name>
</gene>
<dbReference type="InterPro" id="IPR010562">
    <property type="entry name" value="Haemolymph_juvenile_hormone-bd"/>
</dbReference>
<evidence type="ECO:0000256" key="1">
    <source>
        <dbReference type="SAM" id="SignalP"/>
    </source>
</evidence>
<protein>
    <submittedName>
        <fullName evidence="3">Uncharacterized protein LOC113505342</fullName>
    </submittedName>
</protein>
<dbReference type="GeneID" id="113505342"/>
<keyword evidence="2" id="KW-1185">Reference proteome</keyword>
<dbReference type="Gene3D" id="3.15.10.30">
    <property type="entry name" value="Haemolymph juvenile hormone binding protein"/>
    <property type="match status" value="1"/>
</dbReference>
<dbReference type="AlphaFoldDB" id="A0A7E5WT79"/>
<dbReference type="Pfam" id="PF06585">
    <property type="entry name" value="JHBP"/>
    <property type="match status" value="1"/>
</dbReference>
<dbReference type="InParanoid" id="A0A7E5WT79"/>
<dbReference type="PANTHER" id="PTHR11008">
    <property type="entry name" value="PROTEIN TAKEOUT-LIKE PROTEIN"/>
    <property type="match status" value="1"/>
</dbReference>
<evidence type="ECO:0000313" key="2">
    <source>
        <dbReference type="Proteomes" id="UP000322000"/>
    </source>
</evidence>
<organism evidence="2 3">
    <name type="scientific">Trichoplusia ni</name>
    <name type="common">Cabbage looper</name>
    <dbReference type="NCBI Taxonomy" id="7111"/>
    <lineage>
        <taxon>Eukaryota</taxon>
        <taxon>Metazoa</taxon>
        <taxon>Ecdysozoa</taxon>
        <taxon>Arthropoda</taxon>
        <taxon>Hexapoda</taxon>
        <taxon>Insecta</taxon>
        <taxon>Pterygota</taxon>
        <taxon>Neoptera</taxon>
        <taxon>Endopterygota</taxon>
        <taxon>Lepidoptera</taxon>
        <taxon>Glossata</taxon>
        <taxon>Ditrysia</taxon>
        <taxon>Noctuoidea</taxon>
        <taxon>Noctuidae</taxon>
        <taxon>Plusiinae</taxon>
        <taxon>Trichoplusia</taxon>
    </lineage>
</organism>
<dbReference type="OrthoDB" id="126772at2759"/>
<feature type="chain" id="PRO_5028875127" evidence="1">
    <location>
        <begin position="22"/>
        <end position="242"/>
    </location>
</feature>
<dbReference type="SMART" id="SM00700">
    <property type="entry name" value="JHBP"/>
    <property type="match status" value="1"/>
</dbReference>
<proteinExistence type="predicted"/>
<keyword evidence="1" id="KW-0732">Signal</keyword>
<dbReference type="GO" id="GO:0005615">
    <property type="term" value="C:extracellular space"/>
    <property type="evidence" value="ECO:0007669"/>
    <property type="project" value="TreeGrafter"/>
</dbReference>
<dbReference type="RefSeq" id="XP_026743784.1">
    <property type="nucleotide sequence ID" value="XM_026887983.1"/>
</dbReference>
<dbReference type="PANTHER" id="PTHR11008:SF41">
    <property type="entry name" value="RE70318P"/>
    <property type="match status" value="1"/>
</dbReference>
<name>A0A7E5WT79_TRINI</name>
<reference evidence="3" key="1">
    <citation type="submission" date="2025-08" db="UniProtKB">
        <authorList>
            <consortium name="RefSeq"/>
        </authorList>
    </citation>
    <scope>IDENTIFICATION</scope>
</reference>